<protein>
    <submittedName>
        <fullName evidence="4">Epimerase family protein</fullName>
    </submittedName>
    <submittedName>
        <fullName evidence="5">TIGR01777 family oxidoreductase</fullName>
    </submittedName>
</protein>
<dbReference type="PATRIC" id="fig|1590042.3.peg.1625"/>
<sequence length="299" mass="33383">MHILITGGTGFIGRQLCALLLARKYEISVLSRDMHHAKAILPFQVNCIQDISDIKHISSIDAIINLAGHPIANTPWFSKTKQAIIESRVHLTQNLVKIFQDLNPKPRIFISGSAIGYYGMCADEKLTEEAPAGTGFAADLCKEWELAALTAQEQDIRTCCVRTGLVLGKSGGILKRMRLPYLLGLGGKMGTGHQWMSWIHMQDYLNILLFCLENTCIQGAVNATAPNPVTNLDFSRNYAHILKRPAFMTMPGWLLKLLLGQMAEELLLAGQRVIPQKLMDLHFSFEYPQIDLALQQIER</sequence>
<dbReference type="SUPFAM" id="SSF51735">
    <property type="entry name" value="NAD(P)-binding Rossmann-fold domains"/>
    <property type="match status" value="1"/>
</dbReference>
<dbReference type="PANTHER" id="PTHR11092">
    <property type="entry name" value="SUGAR NUCLEOTIDE EPIMERASE RELATED"/>
    <property type="match status" value="1"/>
</dbReference>
<reference evidence="5" key="2">
    <citation type="journal article" date="2016" name="Genome Announc.">
        <title>Draft Genome Sequences of Two Novel Amoeba-Resistant Intranuclear Bacteria, 'Candidatus Berkiella cookevillensis' and 'Candidatus Berkiella aquae'.</title>
        <authorList>
            <person name="Mehari Y.T."/>
            <person name="Arivett B.A."/>
            <person name="Farone A.L."/>
            <person name="Gunderson J.H."/>
            <person name="Farone M.B."/>
        </authorList>
    </citation>
    <scope>NUCLEOTIDE SEQUENCE</scope>
    <source>
        <strain evidence="5">CC99</strain>
    </source>
</reference>
<evidence type="ECO:0000313" key="6">
    <source>
        <dbReference type="Proteomes" id="UP000051494"/>
    </source>
</evidence>
<keyword evidence="6" id="KW-1185">Reference proteome</keyword>
<evidence type="ECO:0000313" key="4">
    <source>
        <dbReference type="EMBL" id="KRG18389.1"/>
    </source>
</evidence>
<feature type="domain" description="DUF1731" evidence="3">
    <location>
        <begin position="250"/>
        <end position="297"/>
    </location>
</feature>
<dbReference type="OrthoDB" id="9801773at2"/>
<accession>A0A0Q9YCY9</accession>
<evidence type="ECO:0000259" key="3">
    <source>
        <dbReference type="Pfam" id="PF08338"/>
    </source>
</evidence>
<dbReference type="InterPro" id="IPR001509">
    <property type="entry name" value="Epimerase_deHydtase"/>
</dbReference>
<reference evidence="5" key="3">
    <citation type="submission" date="2021-06" db="EMBL/GenBank/DDBJ databases">
        <title>Genomic Description and Analysis of Intracellular Bacteria, Candidatus Berkiella cookevillensis and Candidatus Berkiella aquae.</title>
        <authorList>
            <person name="Kidane D.T."/>
            <person name="Mehari Y.T."/>
            <person name="Rice F.C."/>
            <person name="Arivett B.A."/>
            <person name="Farone A.L."/>
            <person name="Berk S.G."/>
            <person name="Farone M.B."/>
        </authorList>
    </citation>
    <scope>NUCLEOTIDE SEQUENCE</scope>
    <source>
        <strain evidence="5">CC99</strain>
    </source>
</reference>
<dbReference type="PANTHER" id="PTHR11092:SF0">
    <property type="entry name" value="EPIMERASE FAMILY PROTEIN SDR39U1"/>
    <property type="match status" value="1"/>
</dbReference>
<gene>
    <name evidence="5" type="ORF">CC99x_004460</name>
    <name evidence="4" type="ORF">CC99x_01601</name>
</gene>
<dbReference type="Proteomes" id="UP000051494">
    <property type="component" value="Unassembled WGS sequence"/>
</dbReference>
<dbReference type="InterPro" id="IPR036291">
    <property type="entry name" value="NAD(P)-bd_dom_sf"/>
</dbReference>
<dbReference type="RefSeq" id="WP_057624686.1">
    <property type="nucleotide sequence ID" value="NZ_LKHV02000001.1"/>
</dbReference>
<comment type="caution">
    <text evidence="4">The sequence shown here is derived from an EMBL/GenBank/DDBJ whole genome shotgun (WGS) entry which is preliminary data.</text>
</comment>
<reference evidence="4" key="1">
    <citation type="submission" date="2015-09" db="EMBL/GenBank/DDBJ databases">
        <title>Draft Genome Sequences of Two Novel Amoeba-resistant Intranuclear Bacteria, Candidatus Berkiella cookevillensis and Candidatus Berkiella aquae.</title>
        <authorList>
            <person name="Mehari Y.T."/>
            <person name="Arivett B.A."/>
            <person name="Farone A.L."/>
            <person name="Gunderson J.H."/>
            <person name="Farone M.B."/>
        </authorList>
    </citation>
    <scope>NUCLEOTIDE SEQUENCE [LARGE SCALE GENOMIC DNA]</scope>
    <source>
        <strain evidence="4">CC99</strain>
    </source>
</reference>
<evidence type="ECO:0000256" key="1">
    <source>
        <dbReference type="ARBA" id="ARBA00009353"/>
    </source>
</evidence>
<proteinExistence type="inferred from homology"/>
<dbReference type="Pfam" id="PF01370">
    <property type="entry name" value="Epimerase"/>
    <property type="match status" value="1"/>
</dbReference>
<name>A0A0Q9YCY9_9GAMM</name>
<comment type="similarity">
    <text evidence="1">Belongs to the NAD(P)-dependent epimerase/dehydratase family. SDR39U1 subfamily.</text>
</comment>
<dbReference type="NCBIfam" id="TIGR01777">
    <property type="entry name" value="yfcH"/>
    <property type="match status" value="1"/>
</dbReference>
<evidence type="ECO:0000259" key="2">
    <source>
        <dbReference type="Pfam" id="PF01370"/>
    </source>
</evidence>
<dbReference type="EMBL" id="LKHV02000001">
    <property type="protein sequence ID" value="MCS5708150.1"/>
    <property type="molecule type" value="Genomic_DNA"/>
</dbReference>
<dbReference type="Gene3D" id="3.40.50.720">
    <property type="entry name" value="NAD(P)-binding Rossmann-like Domain"/>
    <property type="match status" value="1"/>
</dbReference>
<dbReference type="InterPro" id="IPR010099">
    <property type="entry name" value="SDR39U1"/>
</dbReference>
<dbReference type="CDD" id="cd05242">
    <property type="entry name" value="SDR_a8"/>
    <property type="match status" value="1"/>
</dbReference>
<evidence type="ECO:0000313" key="5">
    <source>
        <dbReference type="EMBL" id="MCS5708150.1"/>
    </source>
</evidence>
<organism evidence="4">
    <name type="scientific">Candidatus Berkiella cookevillensis</name>
    <dbReference type="NCBI Taxonomy" id="437022"/>
    <lineage>
        <taxon>Bacteria</taxon>
        <taxon>Pseudomonadati</taxon>
        <taxon>Pseudomonadota</taxon>
        <taxon>Gammaproteobacteria</taxon>
        <taxon>Candidatus Berkiellales</taxon>
        <taxon>Candidatus Berkiellaceae</taxon>
        <taxon>Candidatus Berkiella</taxon>
    </lineage>
</organism>
<dbReference type="STRING" id="437022.CC99x_01601"/>
<dbReference type="EMBL" id="LKHV01000007">
    <property type="protein sequence ID" value="KRG18389.1"/>
    <property type="molecule type" value="Genomic_DNA"/>
</dbReference>
<dbReference type="InterPro" id="IPR013549">
    <property type="entry name" value="DUF1731"/>
</dbReference>
<dbReference type="AlphaFoldDB" id="A0A0Q9YCY9"/>
<dbReference type="Pfam" id="PF08338">
    <property type="entry name" value="DUF1731"/>
    <property type="match status" value="1"/>
</dbReference>
<feature type="domain" description="NAD-dependent epimerase/dehydratase" evidence="2">
    <location>
        <begin position="3"/>
        <end position="214"/>
    </location>
</feature>